<dbReference type="GO" id="GO:0044732">
    <property type="term" value="C:mitotic spindle pole body"/>
    <property type="evidence" value="ECO:0007669"/>
    <property type="project" value="EnsemblFungi"/>
</dbReference>
<evidence type="ECO:0000256" key="11">
    <source>
        <dbReference type="SAM" id="MobiDB-lite"/>
    </source>
</evidence>
<gene>
    <name evidence="14" type="ORF">NEOLI_001064</name>
</gene>
<dbReference type="InterPro" id="IPR000961">
    <property type="entry name" value="AGC-kinase_C"/>
</dbReference>
<dbReference type="GO" id="GO:0120105">
    <property type="term" value="C:mitotic actomyosin contractile ring, intermediate layer"/>
    <property type="evidence" value="ECO:0007669"/>
    <property type="project" value="EnsemblFungi"/>
</dbReference>
<evidence type="ECO:0000256" key="6">
    <source>
        <dbReference type="ARBA" id="ARBA00022777"/>
    </source>
</evidence>
<dbReference type="FunFam" id="3.30.200.20:FF:000109">
    <property type="entry name" value="Non-specific serine/threonine protein kinase"/>
    <property type="match status" value="1"/>
</dbReference>
<dbReference type="SMART" id="SM00220">
    <property type="entry name" value="S_TKc"/>
    <property type="match status" value="1"/>
</dbReference>
<dbReference type="Pfam" id="PF00433">
    <property type="entry name" value="Pkinase_C"/>
    <property type="match status" value="1"/>
</dbReference>
<dbReference type="GO" id="GO:1905758">
    <property type="term" value="P:positive regulation of primary cell septum biogenesis"/>
    <property type="evidence" value="ECO:0007669"/>
    <property type="project" value="EnsemblFungi"/>
</dbReference>
<dbReference type="SUPFAM" id="SSF56112">
    <property type="entry name" value="Protein kinase-like (PK-like)"/>
    <property type="match status" value="1"/>
</dbReference>
<keyword evidence="6 14" id="KW-0418">Kinase</keyword>
<evidence type="ECO:0000259" key="12">
    <source>
        <dbReference type="PROSITE" id="PS50011"/>
    </source>
</evidence>
<evidence type="ECO:0000256" key="3">
    <source>
        <dbReference type="ARBA" id="ARBA00022553"/>
    </source>
</evidence>
<feature type="domain" description="Protein kinase" evidence="12">
    <location>
        <begin position="199"/>
        <end position="510"/>
    </location>
</feature>
<evidence type="ECO:0000313" key="14">
    <source>
        <dbReference type="EMBL" id="OLL24269.1"/>
    </source>
</evidence>
<comment type="catalytic activity">
    <reaction evidence="8">
        <text>L-threonyl-[protein] + ATP = O-phospho-L-threonyl-[protein] + ADP + H(+)</text>
        <dbReference type="Rhea" id="RHEA:46608"/>
        <dbReference type="Rhea" id="RHEA-COMP:11060"/>
        <dbReference type="Rhea" id="RHEA-COMP:11605"/>
        <dbReference type="ChEBI" id="CHEBI:15378"/>
        <dbReference type="ChEBI" id="CHEBI:30013"/>
        <dbReference type="ChEBI" id="CHEBI:30616"/>
        <dbReference type="ChEBI" id="CHEBI:61977"/>
        <dbReference type="ChEBI" id="CHEBI:456216"/>
        <dbReference type="EC" id="2.7.11.1"/>
    </reaction>
</comment>
<dbReference type="Pfam" id="PF00069">
    <property type="entry name" value="Pkinase"/>
    <property type="match status" value="2"/>
</dbReference>
<feature type="region of interest" description="Disordered" evidence="11">
    <location>
        <begin position="18"/>
        <end position="45"/>
    </location>
</feature>
<dbReference type="GO" id="GO:0005524">
    <property type="term" value="F:ATP binding"/>
    <property type="evidence" value="ECO:0007669"/>
    <property type="project" value="UniProtKB-UniRule"/>
</dbReference>
<dbReference type="PROSITE" id="PS51285">
    <property type="entry name" value="AGC_KINASE_CTER"/>
    <property type="match status" value="1"/>
</dbReference>
<dbReference type="EC" id="2.7.11.1" evidence="1"/>
<dbReference type="PANTHER" id="PTHR24356">
    <property type="entry name" value="SERINE/THREONINE-PROTEIN KINASE"/>
    <property type="match status" value="1"/>
</dbReference>
<dbReference type="PROSITE" id="PS00107">
    <property type="entry name" value="PROTEIN_KINASE_ATP"/>
    <property type="match status" value="1"/>
</dbReference>
<dbReference type="GO" id="GO:0034973">
    <property type="term" value="C:Sid2-Mob1 complex"/>
    <property type="evidence" value="ECO:0007669"/>
    <property type="project" value="EnsemblFungi"/>
</dbReference>
<keyword evidence="3" id="KW-0597">Phosphoprotein</keyword>
<reference evidence="14 15" key="1">
    <citation type="submission" date="2016-04" db="EMBL/GenBank/DDBJ databases">
        <title>Evolutionary innovation and constraint leading to complex multicellularity in the Ascomycota.</title>
        <authorList>
            <person name="Cisse O."/>
            <person name="Nguyen A."/>
            <person name="Hewitt D.A."/>
            <person name="Jedd G."/>
            <person name="Stajich J.E."/>
        </authorList>
    </citation>
    <scope>NUCLEOTIDE SEQUENCE [LARGE SCALE GENOMIC DNA]</scope>
    <source>
        <strain evidence="14 15">DAH-3</strain>
    </source>
</reference>
<dbReference type="GO" id="GO:0044878">
    <property type="term" value="P:mitotic cytokinesis checkpoint signaling"/>
    <property type="evidence" value="ECO:0007669"/>
    <property type="project" value="EnsemblFungi"/>
</dbReference>
<dbReference type="SMART" id="SM00133">
    <property type="entry name" value="S_TK_X"/>
    <property type="match status" value="1"/>
</dbReference>
<dbReference type="PROSITE" id="PS00108">
    <property type="entry name" value="PROTEIN_KINASE_ST"/>
    <property type="match status" value="1"/>
</dbReference>
<protein>
    <recommendedName>
        <fullName evidence="1">non-specific serine/threonine protein kinase</fullName>
        <ecNumber evidence="1">2.7.11.1</ecNumber>
    </recommendedName>
</protein>
<dbReference type="GO" id="GO:0035974">
    <property type="term" value="C:meiotic spindle pole body"/>
    <property type="evidence" value="ECO:0007669"/>
    <property type="project" value="EnsemblFungi"/>
</dbReference>
<dbReference type="InterPro" id="IPR017441">
    <property type="entry name" value="Protein_kinase_ATP_BS"/>
</dbReference>
<dbReference type="InterPro" id="IPR017892">
    <property type="entry name" value="Pkinase_C"/>
</dbReference>
<evidence type="ECO:0000313" key="15">
    <source>
        <dbReference type="Proteomes" id="UP000186594"/>
    </source>
</evidence>
<name>A0A1U7LNQ8_NEOID</name>
<comment type="catalytic activity">
    <reaction evidence="9">
        <text>L-seryl-[protein] + ATP = O-phospho-L-seryl-[protein] + ADP + H(+)</text>
        <dbReference type="Rhea" id="RHEA:17989"/>
        <dbReference type="Rhea" id="RHEA-COMP:9863"/>
        <dbReference type="Rhea" id="RHEA-COMP:11604"/>
        <dbReference type="ChEBI" id="CHEBI:15378"/>
        <dbReference type="ChEBI" id="CHEBI:29999"/>
        <dbReference type="ChEBI" id="CHEBI:30616"/>
        <dbReference type="ChEBI" id="CHEBI:83421"/>
        <dbReference type="ChEBI" id="CHEBI:456216"/>
        <dbReference type="EC" id="2.7.11.1"/>
    </reaction>
</comment>
<keyword evidence="7 10" id="KW-0067">ATP-binding</keyword>
<evidence type="ECO:0000256" key="10">
    <source>
        <dbReference type="PROSITE-ProRule" id="PRU10141"/>
    </source>
</evidence>
<organism evidence="14 15">
    <name type="scientific">Neolecta irregularis (strain DAH-3)</name>
    <dbReference type="NCBI Taxonomy" id="1198029"/>
    <lineage>
        <taxon>Eukaryota</taxon>
        <taxon>Fungi</taxon>
        <taxon>Dikarya</taxon>
        <taxon>Ascomycota</taxon>
        <taxon>Taphrinomycotina</taxon>
        <taxon>Neolectales</taxon>
        <taxon>Neolectaceae</taxon>
        <taxon>Neolecta</taxon>
    </lineage>
</organism>
<dbReference type="OrthoDB" id="18472at2759"/>
<dbReference type="InterPro" id="IPR011009">
    <property type="entry name" value="Kinase-like_dom_sf"/>
</dbReference>
<dbReference type="PANTHER" id="PTHR24356:SF417">
    <property type="entry name" value="CELL CYCLE PROTEIN KINASE DBF2-RELATED"/>
    <property type="match status" value="1"/>
</dbReference>
<dbReference type="GO" id="GO:0004674">
    <property type="term" value="F:protein serine/threonine kinase activity"/>
    <property type="evidence" value="ECO:0007669"/>
    <property type="project" value="UniProtKB-KW"/>
</dbReference>
<dbReference type="AlphaFoldDB" id="A0A1U7LNQ8"/>
<feature type="compositionally biased region" description="Polar residues" evidence="11">
    <location>
        <begin position="18"/>
        <end position="44"/>
    </location>
</feature>
<feature type="domain" description="AGC-kinase C-terminal" evidence="13">
    <location>
        <begin position="511"/>
        <end position="591"/>
    </location>
</feature>
<evidence type="ECO:0000256" key="5">
    <source>
        <dbReference type="ARBA" id="ARBA00022741"/>
    </source>
</evidence>
<evidence type="ECO:0000256" key="8">
    <source>
        <dbReference type="ARBA" id="ARBA00047899"/>
    </source>
</evidence>
<dbReference type="InterPro" id="IPR000719">
    <property type="entry name" value="Prot_kinase_dom"/>
</dbReference>
<feature type="region of interest" description="Disordered" evidence="11">
    <location>
        <begin position="587"/>
        <end position="608"/>
    </location>
</feature>
<dbReference type="STRING" id="1198029.A0A1U7LNQ8"/>
<keyword evidence="2" id="KW-0723">Serine/threonine-protein kinase</keyword>
<dbReference type="GO" id="GO:0010971">
    <property type="term" value="P:positive regulation of G2/M transition of mitotic cell cycle"/>
    <property type="evidence" value="ECO:0007669"/>
    <property type="project" value="EnsemblFungi"/>
</dbReference>
<dbReference type="PROSITE" id="PS50011">
    <property type="entry name" value="PROTEIN_KINASE_DOM"/>
    <property type="match status" value="1"/>
</dbReference>
<evidence type="ECO:0000256" key="1">
    <source>
        <dbReference type="ARBA" id="ARBA00012513"/>
    </source>
</evidence>
<dbReference type="InterPro" id="IPR050236">
    <property type="entry name" value="Ser_Thr_kinase_AGC"/>
</dbReference>
<dbReference type="OMA" id="KLRVDQF"/>
<keyword evidence="5 10" id="KW-0547">Nucleotide-binding</keyword>
<evidence type="ECO:0000256" key="2">
    <source>
        <dbReference type="ARBA" id="ARBA00022527"/>
    </source>
</evidence>
<dbReference type="GO" id="GO:1902846">
    <property type="term" value="P:positive regulation of mitotic spindle elongation"/>
    <property type="evidence" value="ECO:0007669"/>
    <property type="project" value="EnsemblFungi"/>
</dbReference>
<keyword evidence="4" id="KW-0808">Transferase</keyword>
<dbReference type="GO" id="GO:1902854">
    <property type="term" value="P:positive regulation of nuclear migration during mitotic telophase"/>
    <property type="evidence" value="ECO:0007669"/>
    <property type="project" value="EnsemblFungi"/>
</dbReference>
<dbReference type="EMBL" id="LXFE01000904">
    <property type="protein sequence ID" value="OLL24269.1"/>
    <property type="molecule type" value="Genomic_DNA"/>
</dbReference>
<evidence type="ECO:0000256" key="7">
    <source>
        <dbReference type="ARBA" id="ARBA00022840"/>
    </source>
</evidence>
<dbReference type="Gene3D" id="3.30.200.20">
    <property type="entry name" value="Phosphorylase Kinase, domain 1"/>
    <property type="match status" value="1"/>
</dbReference>
<feature type="binding site" evidence="10">
    <location>
        <position position="228"/>
    </location>
    <ligand>
        <name>ATP</name>
        <dbReference type="ChEBI" id="CHEBI:30616"/>
    </ligand>
</feature>
<keyword evidence="15" id="KW-1185">Reference proteome</keyword>
<dbReference type="Proteomes" id="UP000186594">
    <property type="component" value="Unassembled WGS sequence"/>
</dbReference>
<proteinExistence type="predicted"/>
<dbReference type="InterPro" id="IPR008271">
    <property type="entry name" value="Ser/Thr_kinase_AS"/>
</dbReference>
<accession>A0A1U7LNQ8</accession>
<dbReference type="CDD" id="cd05600">
    <property type="entry name" value="STKc_Sid2p_like"/>
    <property type="match status" value="1"/>
</dbReference>
<sequence length="608" mass="69276">MSSPTKFEESFFSHADSQSMNFCTPSSPTKRISKQTSGLSTPGSPSKFGFLSSTASALESMSSGISAIRFKGTSPSPKKQDKTIDHDYFAIPTGKRSPEQPAPSSLRDVHATKGLSLDELSKISKPEAKRRATVAELYFIDYYFDLLKYLNERNQRLKRAKKDIDRMKQPDAIAAWKDYRGRERAALRKRRVKLNHSDFCTLTQIGQGGYGAVFLARKKDTREICALKVMSKKVLYKMDEIRHVLTERDILTAAKSPWLVKLLYAFQNEASIYLAMEYVPGGDFRSLLNSTAHMADSYARFYAAEMLAAVDDLHRLGYIHRDLKPENFLIDSTGHVKLADFGLSAGILNPKRIESMKMKLKQVEDMSFPERTFAERRTLYRSLRAADVNYAYSIVGSPDYMAPEVLRGREYDYSVDYWSIGCILFESLAGGPPFAGASVDETWANLKNWRRVFRRPTLENAEVELTDNAWSMISWYFSRISEHNINCDCLIASSKERVKNMKELRHHPYFSSLDWEHLRTKEIPPFIPDLVHEADAGYFDDFESPEDMLKYKEVHDKQAALERLADREGGLNKSAFLGFTYKHQKTDKIPSHTASPKKKPDGTYGTLL</sequence>
<dbReference type="FunFam" id="1.10.510.10:FF:000024">
    <property type="entry name" value="Probable serine/threonine-protein kinase cot-1"/>
    <property type="match status" value="1"/>
</dbReference>
<dbReference type="GO" id="GO:1903501">
    <property type="term" value="P:positive regulation of mitotic actomyosin contractile ring assembly"/>
    <property type="evidence" value="ECO:0007669"/>
    <property type="project" value="EnsemblFungi"/>
</dbReference>
<evidence type="ECO:0000256" key="9">
    <source>
        <dbReference type="ARBA" id="ARBA00048679"/>
    </source>
</evidence>
<evidence type="ECO:0000256" key="4">
    <source>
        <dbReference type="ARBA" id="ARBA00022679"/>
    </source>
</evidence>
<dbReference type="GO" id="GO:0031028">
    <property type="term" value="P:septation initiation signaling"/>
    <property type="evidence" value="ECO:0007669"/>
    <property type="project" value="EnsemblFungi"/>
</dbReference>
<comment type="caution">
    <text evidence="14">The sequence shown here is derived from an EMBL/GenBank/DDBJ whole genome shotgun (WGS) entry which is preliminary data.</text>
</comment>
<dbReference type="GO" id="GO:0007010">
    <property type="term" value="P:cytoskeleton organization"/>
    <property type="evidence" value="ECO:0007669"/>
    <property type="project" value="UniProtKB-ARBA"/>
</dbReference>
<dbReference type="GO" id="GO:1903473">
    <property type="term" value="P:positive regulation of mitotic actomyosin contractile ring contraction"/>
    <property type="evidence" value="ECO:0007669"/>
    <property type="project" value="EnsemblFungi"/>
</dbReference>
<evidence type="ECO:0000259" key="13">
    <source>
        <dbReference type="PROSITE" id="PS51285"/>
    </source>
</evidence>
<dbReference type="Gene3D" id="1.10.510.10">
    <property type="entry name" value="Transferase(Phosphotransferase) domain 1"/>
    <property type="match status" value="1"/>
</dbReference>